<dbReference type="Proteomes" id="UP000321513">
    <property type="component" value="Unassembled WGS sequence"/>
</dbReference>
<dbReference type="EMBL" id="BJYT01000001">
    <property type="protein sequence ID" value="GEO08043.1"/>
    <property type="molecule type" value="Genomic_DNA"/>
</dbReference>
<gene>
    <name evidence="1" type="ORF">SAE01_05390</name>
</gene>
<protein>
    <submittedName>
        <fullName evidence="1">Uncharacterized protein</fullName>
    </submittedName>
</protein>
<evidence type="ECO:0000313" key="2">
    <source>
        <dbReference type="Proteomes" id="UP000321513"/>
    </source>
</evidence>
<organism evidence="1 2">
    <name type="scientific">Segetibacter aerophilus</name>
    <dbReference type="NCBI Taxonomy" id="670293"/>
    <lineage>
        <taxon>Bacteria</taxon>
        <taxon>Pseudomonadati</taxon>
        <taxon>Bacteroidota</taxon>
        <taxon>Chitinophagia</taxon>
        <taxon>Chitinophagales</taxon>
        <taxon>Chitinophagaceae</taxon>
        <taxon>Segetibacter</taxon>
    </lineage>
</organism>
<dbReference type="RefSeq" id="WP_170234060.1">
    <property type="nucleotide sequence ID" value="NZ_BJYT01000001.1"/>
</dbReference>
<dbReference type="AlphaFoldDB" id="A0A512B7U7"/>
<comment type="caution">
    <text evidence="1">The sequence shown here is derived from an EMBL/GenBank/DDBJ whole genome shotgun (WGS) entry which is preliminary data.</text>
</comment>
<keyword evidence="2" id="KW-1185">Reference proteome</keyword>
<proteinExistence type="predicted"/>
<sequence length="55" mass="5963">MKNILIFAGIAGIVSAIAIYFVSESAKSSSEDSYVTNNDIEAYDYIENTGRPTIV</sequence>
<reference evidence="1 2" key="1">
    <citation type="submission" date="2019-07" db="EMBL/GenBank/DDBJ databases">
        <title>Whole genome shotgun sequence of Segetibacter aerophilus NBRC 106135.</title>
        <authorList>
            <person name="Hosoyama A."/>
            <person name="Uohara A."/>
            <person name="Ohji S."/>
            <person name="Ichikawa N."/>
        </authorList>
    </citation>
    <scope>NUCLEOTIDE SEQUENCE [LARGE SCALE GENOMIC DNA]</scope>
    <source>
        <strain evidence="1 2">NBRC 106135</strain>
    </source>
</reference>
<accession>A0A512B7U7</accession>
<evidence type="ECO:0000313" key="1">
    <source>
        <dbReference type="EMBL" id="GEO08043.1"/>
    </source>
</evidence>
<name>A0A512B7U7_9BACT</name>